<accession>A0A1A9X341</accession>
<organism evidence="3 4">
    <name type="scientific">Glossina brevipalpis</name>
    <dbReference type="NCBI Taxonomy" id="37001"/>
    <lineage>
        <taxon>Eukaryota</taxon>
        <taxon>Metazoa</taxon>
        <taxon>Ecdysozoa</taxon>
        <taxon>Arthropoda</taxon>
        <taxon>Hexapoda</taxon>
        <taxon>Insecta</taxon>
        <taxon>Pterygota</taxon>
        <taxon>Neoptera</taxon>
        <taxon>Endopterygota</taxon>
        <taxon>Diptera</taxon>
        <taxon>Brachycera</taxon>
        <taxon>Muscomorpha</taxon>
        <taxon>Hippoboscoidea</taxon>
        <taxon>Glossinidae</taxon>
        <taxon>Glossina</taxon>
    </lineage>
</organism>
<feature type="compositionally biased region" description="Basic and acidic residues" evidence="1">
    <location>
        <begin position="145"/>
        <end position="162"/>
    </location>
</feature>
<feature type="compositionally biased region" description="Polar residues" evidence="1">
    <location>
        <begin position="222"/>
        <end position="252"/>
    </location>
</feature>
<keyword evidence="4" id="KW-1185">Reference proteome</keyword>
<dbReference type="EnsemblMetazoa" id="GBRI042554-RA">
    <property type="protein sequence ID" value="GBRI042554-PA"/>
    <property type="gene ID" value="GBRI042554"/>
</dbReference>
<sequence>MDSYMEQLDNYRKMLIDHINDLHEFLFETKEESNYVLDTTFMFSSVFLLCIFAASVYFMRSNQRKSLRMVRDKICKSEETINFLIETIEVINKAYQKSMHAADYIRMHKDRVSAQKLLDYLDLKEKLDAIETNAKQGESSSNVVEEEKSNQTEDEIQKRVVEDEKENLTQQDTGKIEIEVKTLESTKKENPKAIQKGEKFSASESLKKPRRSLICVRKTNDGKNNSSPSPVRTQHSNSSARKVSFSGSQIRA</sequence>
<feature type="region of interest" description="Disordered" evidence="1">
    <location>
        <begin position="132"/>
        <end position="173"/>
    </location>
</feature>
<evidence type="ECO:0000313" key="4">
    <source>
        <dbReference type="Proteomes" id="UP000091820"/>
    </source>
</evidence>
<protein>
    <submittedName>
        <fullName evidence="3">Uncharacterized protein</fullName>
    </submittedName>
</protein>
<evidence type="ECO:0000256" key="2">
    <source>
        <dbReference type="SAM" id="Phobius"/>
    </source>
</evidence>
<name>A0A1A9X341_9MUSC</name>
<feature type="region of interest" description="Disordered" evidence="1">
    <location>
        <begin position="186"/>
        <end position="252"/>
    </location>
</feature>
<keyword evidence="2" id="KW-0472">Membrane</keyword>
<dbReference type="Proteomes" id="UP000091820">
    <property type="component" value="Unassembled WGS sequence"/>
</dbReference>
<keyword evidence="2" id="KW-1133">Transmembrane helix</keyword>
<dbReference type="AlphaFoldDB" id="A0A1A9X341"/>
<evidence type="ECO:0000313" key="3">
    <source>
        <dbReference type="EnsemblMetazoa" id="GBRI042554-PA"/>
    </source>
</evidence>
<keyword evidence="2" id="KW-0812">Transmembrane</keyword>
<reference evidence="3" key="2">
    <citation type="submission" date="2020-05" db="UniProtKB">
        <authorList>
            <consortium name="EnsemblMetazoa"/>
        </authorList>
    </citation>
    <scope>IDENTIFICATION</scope>
    <source>
        <strain evidence="3">IAEA</strain>
    </source>
</reference>
<reference evidence="4" key="1">
    <citation type="submission" date="2014-03" db="EMBL/GenBank/DDBJ databases">
        <authorList>
            <person name="Aksoy S."/>
            <person name="Warren W."/>
            <person name="Wilson R.K."/>
        </authorList>
    </citation>
    <scope>NUCLEOTIDE SEQUENCE [LARGE SCALE GENOMIC DNA]</scope>
    <source>
        <strain evidence="4">IAEA</strain>
    </source>
</reference>
<proteinExistence type="predicted"/>
<feature type="compositionally biased region" description="Basic and acidic residues" evidence="1">
    <location>
        <begin position="186"/>
        <end position="207"/>
    </location>
</feature>
<dbReference type="VEuPathDB" id="VectorBase:GBRI042554"/>
<feature type="transmembrane region" description="Helical" evidence="2">
    <location>
        <begin position="41"/>
        <end position="59"/>
    </location>
</feature>
<evidence type="ECO:0000256" key="1">
    <source>
        <dbReference type="SAM" id="MobiDB-lite"/>
    </source>
</evidence>